<dbReference type="Proteomes" id="UP000626109">
    <property type="component" value="Unassembled WGS sequence"/>
</dbReference>
<evidence type="ECO:0000256" key="1">
    <source>
        <dbReference type="SAM" id="MobiDB-lite"/>
    </source>
</evidence>
<accession>A0A813IAU2</accession>
<evidence type="ECO:0000313" key="3">
    <source>
        <dbReference type="Proteomes" id="UP000626109"/>
    </source>
</evidence>
<dbReference type="EMBL" id="CAJNNW010005852">
    <property type="protein sequence ID" value="CAE8647777.1"/>
    <property type="molecule type" value="Genomic_DNA"/>
</dbReference>
<sequence length="447" mass="50627">GPQSDERVDAEEEQEARRQRRAYENKWWYECLEENLEVSTEQVQQAAEMMSRPPEDCSATRGTADAGSTQASSSCGPRAEAEHTEAARQLLALVEQADARLSPAALDTSLLGMDSLRTSILTSLIRTATGVLLGVSDVRQATTPRQLLEVICQERLRNQVGLEHKDQRVQRDQEAEADQEFAVWWSPGQNVPMGAWVLRTDKPVDHDALLKATQALVDQHPALRVQKVDPIRLMSFLFDTAVLWRTYSPLLAPRIVRWVGRCIFQAWPGIVVRPRSAVYPCQGNSPLEVHIISDGQDGLERRLSQRRWDFASKPPFDIVLFELSVLGRWQLNFNIRTKVLQLEFRLATRLVRTQTLCPPVGSFQVSITRQRVAPRSAHLSLEARQGSFRRELFLPLPVGSQEPLLSWTDLTQFVQEPVCVCQVEAPIKLPGSQWTRNWLEICLHSES</sequence>
<comment type="caution">
    <text evidence="2">The sequence shown here is derived from an EMBL/GenBank/DDBJ whole genome shotgun (WGS) entry which is preliminary data.</text>
</comment>
<protein>
    <recommendedName>
        <fullName evidence="4">Carrier domain-containing protein</fullName>
    </recommendedName>
</protein>
<dbReference type="InterPro" id="IPR036736">
    <property type="entry name" value="ACP-like_sf"/>
</dbReference>
<dbReference type="AlphaFoldDB" id="A0A813IAU2"/>
<evidence type="ECO:0000313" key="2">
    <source>
        <dbReference type="EMBL" id="CAE8647777.1"/>
    </source>
</evidence>
<reference evidence="2" key="1">
    <citation type="submission" date="2021-02" db="EMBL/GenBank/DDBJ databases">
        <authorList>
            <person name="Dougan E. K."/>
            <person name="Rhodes N."/>
            <person name="Thang M."/>
            <person name="Chan C."/>
        </authorList>
    </citation>
    <scope>NUCLEOTIDE SEQUENCE</scope>
</reference>
<dbReference type="Gene3D" id="3.30.559.10">
    <property type="entry name" value="Chloramphenicol acetyltransferase-like domain"/>
    <property type="match status" value="1"/>
</dbReference>
<feature type="region of interest" description="Disordered" evidence="1">
    <location>
        <begin position="47"/>
        <end position="82"/>
    </location>
</feature>
<organism evidence="2 3">
    <name type="scientific">Polarella glacialis</name>
    <name type="common">Dinoflagellate</name>
    <dbReference type="NCBI Taxonomy" id="89957"/>
    <lineage>
        <taxon>Eukaryota</taxon>
        <taxon>Sar</taxon>
        <taxon>Alveolata</taxon>
        <taxon>Dinophyceae</taxon>
        <taxon>Suessiales</taxon>
        <taxon>Suessiaceae</taxon>
        <taxon>Polarella</taxon>
    </lineage>
</organism>
<feature type="region of interest" description="Disordered" evidence="1">
    <location>
        <begin position="1"/>
        <end position="20"/>
    </location>
</feature>
<dbReference type="InterPro" id="IPR023213">
    <property type="entry name" value="CAT-like_dom_sf"/>
</dbReference>
<dbReference type="SUPFAM" id="SSF52777">
    <property type="entry name" value="CoA-dependent acyltransferases"/>
    <property type="match status" value="1"/>
</dbReference>
<gene>
    <name evidence="2" type="ORF">PGLA2088_LOCUS5972</name>
</gene>
<feature type="compositionally biased region" description="Polar residues" evidence="1">
    <location>
        <begin position="66"/>
        <end position="75"/>
    </location>
</feature>
<dbReference type="Gene3D" id="1.10.1200.10">
    <property type="entry name" value="ACP-like"/>
    <property type="match status" value="1"/>
</dbReference>
<evidence type="ECO:0008006" key="4">
    <source>
        <dbReference type="Google" id="ProtNLM"/>
    </source>
</evidence>
<dbReference type="SUPFAM" id="SSF47336">
    <property type="entry name" value="ACP-like"/>
    <property type="match status" value="1"/>
</dbReference>
<feature type="non-terminal residue" evidence="2">
    <location>
        <position position="447"/>
    </location>
</feature>
<proteinExistence type="predicted"/>
<name>A0A813IAU2_POLGL</name>